<keyword evidence="2" id="KW-0456">Lyase</keyword>
<dbReference type="PANTHER" id="PTHR21366">
    <property type="entry name" value="GLYOXALASE FAMILY PROTEIN"/>
    <property type="match status" value="1"/>
</dbReference>
<dbReference type="InterPro" id="IPR050383">
    <property type="entry name" value="GlyoxalaseI/FosfomycinResist"/>
</dbReference>
<evidence type="ECO:0000313" key="2">
    <source>
        <dbReference type="EMBL" id="GGO70134.1"/>
    </source>
</evidence>
<dbReference type="AlphaFoldDB" id="A0A917Z166"/>
<gene>
    <name evidence="2" type="ORF">GCM10010982_22920</name>
</gene>
<dbReference type="PROSITE" id="PS51819">
    <property type="entry name" value="VOC"/>
    <property type="match status" value="1"/>
</dbReference>
<dbReference type="Gene3D" id="3.10.180.10">
    <property type="entry name" value="2,3-Dihydroxybiphenyl 1,2-Dioxygenase, domain 1"/>
    <property type="match status" value="1"/>
</dbReference>
<dbReference type="GO" id="GO:0016829">
    <property type="term" value="F:lyase activity"/>
    <property type="evidence" value="ECO:0007669"/>
    <property type="project" value="UniProtKB-KW"/>
</dbReference>
<name>A0A917Z166_9ALTE</name>
<evidence type="ECO:0000313" key="3">
    <source>
        <dbReference type="Proteomes" id="UP000606935"/>
    </source>
</evidence>
<dbReference type="SUPFAM" id="SSF54593">
    <property type="entry name" value="Glyoxalase/Bleomycin resistance protein/Dihydroxybiphenyl dioxygenase"/>
    <property type="match status" value="1"/>
</dbReference>
<protein>
    <submittedName>
        <fullName evidence="2">Lactoylglutathione lyase</fullName>
    </submittedName>
</protein>
<organism evidence="2 3">
    <name type="scientific">Bowmanella pacifica</name>
    <dbReference type="NCBI Taxonomy" id="502051"/>
    <lineage>
        <taxon>Bacteria</taxon>
        <taxon>Pseudomonadati</taxon>
        <taxon>Pseudomonadota</taxon>
        <taxon>Gammaproteobacteria</taxon>
        <taxon>Alteromonadales</taxon>
        <taxon>Alteromonadaceae</taxon>
        <taxon>Bowmanella</taxon>
    </lineage>
</organism>
<dbReference type="InterPro" id="IPR029068">
    <property type="entry name" value="Glyas_Bleomycin-R_OHBP_Dase"/>
</dbReference>
<proteinExistence type="predicted"/>
<reference evidence="2" key="1">
    <citation type="journal article" date="2014" name="Int. J. Syst. Evol. Microbiol.">
        <title>Complete genome sequence of Corynebacterium casei LMG S-19264T (=DSM 44701T), isolated from a smear-ripened cheese.</title>
        <authorList>
            <consortium name="US DOE Joint Genome Institute (JGI-PGF)"/>
            <person name="Walter F."/>
            <person name="Albersmeier A."/>
            <person name="Kalinowski J."/>
            <person name="Ruckert C."/>
        </authorList>
    </citation>
    <scope>NUCLEOTIDE SEQUENCE</scope>
    <source>
        <strain evidence="2">CGMCC 1.7086</strain>
    </source>
</reference>
<dbReference type="RefSeq" id="WP_188694932.1">
    <property type="nucleotide sequence ID" value="NZ_BMLS01000003.1"/>
</dbReference>
<comment type="caution">
    <text evidence="2">The sequence shown here is derived from an EMBL/GenBank/DDBJ whole genome shotgun (WGS) entry which is preliminary data.</text>
</comment>
<reference evidence="2" key="2">
    <citation type="submission" date="2020-09" db="EMBL/GenBank/DDBJ databases">
        <authorList>
            <person name="Sun Q."/>
            <person name="Zhou Y."/>
        </authorList>
    </citation>
    <scope>NUCLEOTIDE SEQUENCE</scope>
    <source>
        <strain evidence="2">CGMCC 1.7086</strain>
    </source>
</reference>
<keyword evidence="3" id="KW-1185">Reference proteome</keyword>
<dbReference type="InterPro" id="IPR025870">
    <property type="entry name" value="Glyoxalase-like_dom"/>
</dbReference>
<dbReference type="PANTHER" id="PTHR21366:SF22">
    <property type="entry name" value="VOC DOMAIN-CONTAINING PROTEIN"/>
    <property type="match status" value="1"/>
</dbReference>
<dbReference type="EMBL" id="BMLS01000003">
    <property type="protein sequence ID" value="GGO70134.1"/>
    <property type="molecule type" value="Genomic_DNA"/>
</dbReference>
<sequence>MIFRYTILYVEQVADTLAFYQQALGLENSFLHESGDYGELSTGETKLAFSSHSLMQSLGKRPQHPNPERPVFEIAFETQDVARALERAKQAGAKVVQDVREEPWGQTTAYILDINGYLVEICSPVQLPSPE</sequence>
<evidence type="ECO:0000259" key="1">
    <source>
        <dbReference type="PROSITE" id="PS51819"/>
    </source>
</evidence>
<dbReference type="Pfam" id="PF12681">
    <property type="entry name" value="Glyoxalase_2"/>
    <property type="match status" value="1"/>
</dbReference>
<dbReference type="InterPro" id="IPR037523">
    <property type="entry name" value="VOC_core"/>
</dbReference>
<dbReference type="CDD" id="cd07264">
    <property type="entry name" value="VOC_like"/>
    <property type="match status" value="1"/>
</dbReference>
<accession>A0A917Z166</accession>
<feature type="domain" description="VOC" evidence="1">
    <location>
        <begin position="2"/>
        <end position="124"/>
    </location>
</feature>
<dbReference type="Proteomes" id="UP000606935">
    <property type="component" value="Unassembled WGS sequence"/>
</dbReference>